<dbReference type="AlphaFoldDB" id="A0A2M7SCK3"/>
<organism evidence="6 7">
    <name type="scientific">Candidatus Desantisbacteria bacterium CG_4_10_14_0_8_um_filter_48_22</name>
    <dbReference type="NCBI Taxonomy" id="1974543"/>
    <lineage>
        <taxon>Bacteria</taxon>
        <taxon>Candidatus Desantisiibacteriota</taxon>
    </lineage>
</organism>
<feature type="binding site" evidence="5">
    <location>
        <position position="191"/>
    </location>
    <ligand>
        <name>[4Fe-4S] cluster</name>
        <dbReference type="ChEBI" id="CHEBI:49883"/>
    </ligand>
</feature>
<keyword evidence="5" id="KW-0560">Oxidoreductase</keyword>
<keyword evidence="5" id="KW-0414">Isoprene biosynthesis</keyword>
<comment type="caution">
    <text evidence="6">The sequence shown here is derived from an EMBL/GenBank/DDBJ whole genome shotgun (WGS) entry which is preliminary data.</text>
</comment>
<name>A0A2M7SCK3_9BACT</name>
<dbReference type="GO" id="GO:0019288">
    <property type="term" value="P:isopentenyl diphosphate biosynthetic process, methylerythritol 4-phosphate pathway"/>
    <property type="evidence" value="ECO:0007669"/>
    <property type="project" value="UniProtKB-UniRule"/>
</dbReference>
<keyword evidence="1 5" id="KW-0004">4Fe-4S</keyword>
<gene>
    <name evidence="5 6" type="primary">ispH</name>
    <name evidence="6" type="ORF">COY52_04825</name>
</gene>
<accession>A0A2M7SCK3</accession>
<dbReference type="GO" id="GO:0051745">
    <property type="term" value="F:4-hydroxy-3-methylbut-2-enyl diphosphate reductase activity"/>
    <property type="evidence" value="ECO:0007669"/>
    <property type="project" value="UniProtKB-UniRule"/>
</dbReference>
<dbReference type="Gene3D" id="3.40.1010.20">
    <property type="entry name" value="4-hydroxy-3-methylbut-2-enyl diphosphate reductase, catalytic domain"/>
    <property type="match status" value="2"/>
</dbReference>
<evidence type="ECO:0000256" key="1">
    <source>
        <dbReference type="ARBA" id="ARBA00022485"/>
    </source>
</evidence>
<keyword evidence="2 5" id="KW-0479">Metal-binding</keyword>
<comment type="pathway">
    <text evidence="5">Isoprenoid biosynthesis; isopentenyl diphosphate biosynthesis via DXP pathway; isopentenyl diphosphate from 1-deoxy-D-xylulose 5-phosphate: step 6/6.</text>
</comment>
<dbReference type="InterPro" id="IPR003451">
    <property type="entry name" value="LytB/IspH"/>
</dbReference>
<feature type="binding site" evidence="5">
    <location>
        <position position="74"/>
    </location>
    <ligand>
        <name>(2E)-4-hydroxy-3-methylbut-2-enyl diphosphate</name>
        <dbReference type="ChEBI" id="CHEBI:128753"/>
    </ligand>
</feature>
<feature type="binding site" evidence="5">
    <location>
        <position position="124"/>
    </location>
    <ligand>
        <name>isopentenyl diphosphate</name>
        <dbReference type="ChEBI" id="CHEBI:128769"/>
    </ligand>
</feature>
<dbReference type="CDD" id="cd13944">
    <property type="entry name" value="lytB_ispH"/>
    <property type="match status" value="1"/>
</dbReference>
<dbReference type="Pfam" id="PF02401">
    <property type="entry name" value="LYTB"/>
    <property type="match status" value="1"/>
</dbReference>
<evidence type="ECO:0000313" key="7">
    <source>
        <dbReference type="Proteomes" id="UP000229307"/>
    </source>
</evidence>
<feature type="binding site" evidence="5">
    <location>
        <position position="124"/>
    </location>
    <ligand>
        <name>dimethylallyl diphosphate</name>
        <dbReference type="ChEBI" id="CHEBI:57623"/>
    </ligand>
</feature>
<dbReference type="PANTHER" id="PTHR30426:SF0">
    <property type="entry name" value="4-HYDROXY-3-METHYLBUT-2-ENYL DIPHOSPHATE REDUCTASE"/>
    <property type="match status" value="1"/>
</dbReference>
<feature type="binding site" evidence="5">
    <location>
        <position position="74"/>
    </location>
    <ligand>
        <name>dimethylallyl diphosphate</name>
        <dbReference type="ChEBI" id="CHEBI:57623"/>
    </ligand>
</feature>
<dbReference type="EC" id="1.17.7.4" evidence="5"/>
<evidence type="ECO:0000256" key="3">
    <source>
        <dbReference type="ARBA" id="ARBA00023004"/>
    </source>
</evidence>
<evidence type="ECO:0000256" key="5">
    <source>
        <dbReference type="HAMAP-Rule" id="MF_00191"/>
    </source>
</evidence>
<feature type="binding site" evidence="5">
    <location>
        <position position="221"/>
    </location>
    <ligand>
        <name>(2E)-4-hydroxy-3-methylbut-2-enyl diphosphate</name>
        <dbReference type="ChEBI" id="CHEBI:128753"/>
    </ligand>
</feature>
<dbReference type="GO" id="GO:0051539">
    <property type="term" value="F:4 iron, 4 sulfur cluster binding"/>
    <property type="evidence" value="ECO:0007669"/>
    <property type="project" value="UniProtKB-UniRule"/>
</dbReference>
<dbReference type="Gene3D" id="3.40.50.11270">
    <property type="match status" value="1"/>
</dbReference>
<feature type="binding site" evidence="5">
    <location>
        <position position="96"/>
    </location>
    <ligand>
        <name>[4Fe-4S] cluster</name>
        <dbReference type="ChEBI" id="CHEBI:49883"/>
    </ligand>
</feature>
<feature type="binding site" evidence="5">
    <location>
        <position position="124"/>
    </location>
    <ligand>
        <name>(2E)-4-hydroxy-3-methylbut-2-enyl diphosphate</name>
        <dbReference type="ChEBI" id="CHEBI:128753"/>
    </ligand>
</feature>
<feature type="binding site" evidence="5">
    <location>
        <position position="219"/>
    </location>
    <ligand>
        <name>(2E)-4-hydroxy-3-methylbut-2-enyl diphosphate</name>
        <dbReference type="ChEBI" id="CHEBI:128753"/>
    </ligand>
</feature>
<feature type="binding site" evidence="5">
    <location>
        <position position="219"/>
    </location>
    <ligand>
        <name>dimethylallyl diphosphate</name>
        <dbReference type="ChEBI" id="CHEBI:57623"/>
    </ligand>
</feature>
<feature type="binding site" evidence="5">
    <location>
        <position position="12"/>
    </location>
    <ligand>
        <name>[4Fe-4S] cluster</name>
        <dbReference type="ChEBI" id="CHEBI:49883"/>
    </ligand>
</feature>
<dbReference type="UniPathway" id="UPA00056">
    <property type="reaction ID" value="UER00097"/>
</dbReference>
<comment type="catalytic activity">
    <reaction evidence="5">
        <text>isopentenyl diphosphate + 2 oxidized [2Fe-2S]-[ferredoxin] + H2O = (2E)-4-hydroxy-3-methylbut-2-enyl diphosphate + 2 reduced [2Fe-2S]-[ferredoxin] + 2 H(+)</text>
        <dbReference type="Rhea" id="RHEA:24488"/>
        <dbReference type="Rhea" id="RHEA-COMP:10000"/>
        <dbReference type="Rhea" id="RHEA-COMP:10001"/>
        <dbReference type="ChEBI" id="CHEBI:15377"/>
        <dbReference type="ChEBI" id="CHEBI:15378"/>
        <dbReference type="ChEBI" id="CHEBI:33737"/>
        <dbReference type="ChEBI" id="CHEBI:33738"/>
        <dbReference type="ChEBI" id="CHEBI:128753"/>
        <dbReference type="ChEBI" id="CHEBI:128769"/>
        <dbReference type="EC" id="1.17.7.4"/>
    </reaction>
</comment>
<comment type="pathway">
    <text evidence="5">Isoprenoid biosynthesis; dimethylallyl diphosphate biosynthesis; dimethylallyl diphosphate from (2E)-4-hydroxy-3-methylbutenyl diphosphate: step 1/1.</text>
</comment>
<comment type="caution">
    <text evidence="5">Lacks conserved residue(s) required for the propagation of feature annotation.</text>
</comment>
<dbReference type="GO" id="GO:0016114">
    <property type="term" value="P:terpenoid biosynthetic process"/>
    <property type="evidence" value="ECO:0007669"/>
    <property type="project" value="UniProtKB-UniRule"/>
</dbReference>
<evidence type="ECO:0000256" key="2">
    <source>
        <dbReference type="ARBA" id="ARBA00022723"/>
    </source>
</evidence>
<feature type="binding site" evidence="5">
    <location>
        <position position="280"/>
    </location>
    <ligand>
        <name>(2E)-4-hydroxy-3-methylbut-2-enyl diphosphate</name>
        <dbReference type="ChEBI" id="CHEBI:128753"/>
    </ligand>
</feature>
<evidence type="ECO:0000313" key="6">
    <source>
        <dbReference type="EMBL" id="PIZ17287.1"/>
    </source>
</evidence>
<feature type="binding site" evidence="5">
    <location>
        <position position="219"/>
    </location>
    <ligand>
        <name>isopentenyl diphosphate</name>
        <dbReference type="ChEBI" id="CHEBI:128769"/>
    </ligand>
</feature>
<dbReference type="GO" id="GO:0050992">
    <property type="term" value="P:dimethylallyl diphosphate biosynthetic process"/>
    <property type="evidence" value="ECO:0007669"/>
    <property type="project" value="UniProtKB-UniRule"/>
</dbReference>
<reference evidence="7" key="1">
    <citation type="submission" date="2017-09" db="EMBL/GenBank/DDBJ databases">
        <title>Depth-based differentiation of microbial function through sediment-hosted aquifers and enrichment of novel symbionts in the deep terrestrial subsurface.</title>
        <authorList>
            <person name="Probst A.J."/>
            <person name="Ladd B."/>
            <person name="Jarett J.K."/>
            <person name="Geller-Mcgrath D.E."/>
            <person name="Sieber C.M.K."/>
            <person name="Emerson J.B."/>
            <person name="Anantharaman K."/>
            <person name="Thomas B.C."/>
            <person name="Malmstrom R."/>
            <person name="Stieglmeier M."/>
            <person name="Klingl A."/>
            <person name="Woyke T."/>
            <person name="Ryan C.M."/>
            <person name="Banfield J.F."/>
        </authorList>
    </citation>
    <scope>NUCLEOTIDE SEQUENCE [LARGE SCALE GENOMIC DNA]</scope>
</reference>
<feature type="binding site" evidence="5">
    <location>
        <position position="280"/>
    </location>
    <ligand>
        <name>isopentenyl diphosphate</name>
        <dbReference type="ChEBI" id="CHEBI:128769"/>
    </ligand>
</feature>
<feature type="binding site" evidence="5">
    <location>
        <position position="42"/>
    </location>
    <ligand>
        <name>(2E)-4-hydroxy-3-methylbut-2-enyl diphosphate</name>
        <dbReference type="ChEBI" id="CHEBI:128753"/>
    </ligand>
</feature>
<dbReference type="Proteomes" id="UP000229307">
    <property type="component" value="Unassembled WGS sequence"/>
</dbReference>
<comment type="similarity">
    <text evidence="5">Belongs to the IspH family.</text>
</comment>
<feature type="binding site" evidence="5">
    <location>
        <position position="221"/>
    </location>
    <ligand>
        <name>isopentenyl diphosphate</name>
        <dbReference type="ChEBI" id="CHEBI:128769"/>
    </ligand>
</feature>
<protein>
    <recommendedName>
        <fullName evidence="5">4-hydroxy-3-methylbut-2-enyl diphosphate reductase</fullName>
        <shortName evidence="5">HMBPP reductase</shortName>
        <ecNumber evidence="5">1.17.7.4</ecNumber>
    </recommendedName>
</protein>
<feature type="binding site" evidence="5">
    <location>
        <position position="42"/>
    </location>
    <ligand>
        <name>isopentenyl diphosphate</name>
        <dbReference type="ChEBI" id="CHEBI:128769"/>
    </ligand>
</feature>
<dbReference type="PANTHER" id="PTHR30426">
    <property type="entry name" value="4-HYDROXY-3-METHYLBUT-2-ENYL DIPHOSPHATE REDUCTASE"/>
    <property type="match status" value="1"/>
</dbReference>
<feature type="binding site" evidence="5">
    <location>
        <position position="163"/>
    </location>
    <ligand>
        <name>(2E)-4-hydroxy-3-methylbut-2-enyl diphosphate</name>
        <dbReference type="ChEBI" id="CHEBI:128753"/>
    </ligand>
</feature>
<feature type="binding site" evidence="5">
    <location>
        <position position="221"/>
    </location>
    <ligand>
        <name>dimethylallyl diphosphate</name>
        <dbReference type="ChEBI" id="CHEBI:57623"/>
    </ligand>
</feature>
<comment type="function">
    <text evidence="5">Catalyzes the conversion of 1-hydroxy-2-methyl-2-(E)-butenyl 4-diphosphate (HMBPP) into a mixture of isopentenyl diphosphate (IPP) and dimethylallyl diphosphate (DMAPP). Acts in the terminal step of the DOXP/MEP pathway for isoprenoid precursor biosynthesis.</text>
</comment>
<feature type="binding site" evidence="5">
    <location>
        <position position="42"/>
    </location>
    <ligand>
        <name>dimethylallyl diphosphate</name>
        <dbReference type="ChEBI" id="CHEBI:57623"/>
    </ligand>
</feature>
<dbReference type="NCBIfam" id="TIGR00216">
    <property type="entry name" value="ispH_lytB"/>
    <property type="match status" value="1"/>
</dbReference>
<feature type="active site" description="Proton donor" evidence="5">
    <location>
        <position position="126"/>
    </location>
</feature>
<dbReference type="HAMAP" id="MF_00191">
    <property type="entry name" value="IspH"/>
    <property type="match status" value="1"/>
</dbReference>
<dbReference type="EMBL" id="PFMR01000129">
    <property type="protein sequence ID" value="PIZ17287.1"/>
    <property type="molecule type" value="Genomic_DNA"/>
</dbReference>
<dbReference type="UniPathway" id="UPA00059">
    <property type="reaction ID" value="UER00105"/>
</dbReference>
<keyword evidence="3 5" id="KW-0408">Iron</keyword>
<evidence type="ECO:0000256" key="4">
    <source>
        <dbReference type="ARBA" id="ARBA00023014"/>
    </source>
</evidence>
<feature type="binding site" evidence="5">
    <location>
        <position position="280"/>
    </location>
    <ligand>
        <name>dimethylallyl diphosphate</name>
        <dbReference type="ChEBI" id="CHEBI:57623"/>
    </ligand>
</feature>
<feature type="binding site" evidence="5">
    <location>
        <position position="74"/>
    </location>
    <ligand>
        <name>isopentenyl diphosphate</name>
        <dbReference type="ChEBI" id="CHEBI:128769"/>
    </ligand>
</feature>
<keyword evidence="4 5" id="KW-0411">Iron-sulfur</keyword>
<comment type="catalytic activity">
    <reaction evidence="5">
        <text>dimethylallyl diphosphate + 2 oxidized [2Fe-2S]-[ferredoxin] + H2O = (2E)-4-hydroxy-3-methylbut-2-enyl diphosphate + 2 reduced [2Fe-2S]-[ferredoxin] + 2 H(+)</text>
        <dbReference type="Rhea" id="RHEA:24825"/>
        <dbReference type="Rhea" id="RHEA-COMP:10000"/>
        <dbReference type="Rhea" id="RHEA-COMP:10001"/>
        <dbReference type="ChEBI" id="CHEBI:15377"/>
        <dbReference type="ChEBI" id="CHEBI:15378"/>
        <dbReference type="ChEBI" id="CHEBI:33737"/>
        <dbReference type="ChEBI" id="CHEBI:33738"/>
        <dbReference type="ChEBI" id="CHEBI:57623"/>
        <dbReference type="ChEBI" id="CHEBI:128753"/>
        <dbReference type="EC" id="1.17.7.4"/>
    </reaction>
</comment>
<proteinExistence type="inferred from homology"/>
<dbReference type="GO" id="GO:0046872">
    <property type="term" value="F:metal ion binding"/>
    <property type="evidence" value="ECO:0007669"/>
    <property type="project" value="UniProtKB-KW"/>
</dbReference>
<comment type="cofactor">
    <cofactor evidence="5">
        <name>[4Fe-4S] cluster</name>
        <dbReference type="ChEBI" id="CHEBI:49883"/>
    </cofactor>
    <text evidence="5">Binds 1 [4Fe-4S] cluster per subunit.</text>
</comment>
<sequence length="307" mass="33260">MRIKLAKNIGFCFGVKRALSLTLKALKENPGKTIYTLGPLIHNPPVVRDLQKRGVKVITSAAYAGRGIFVIPSHGLAPAVVGAARKRGAKILDATCPYVLRSQKIASGLAADNYHVIIVGEKFHPEIKGIIGRIGRAGTVVNRAADLRRSLPYRKKIGVIAQTTESLSRFRDIVAVLLGKSSELKVCNTLCVHTLDRQKEAVDLAGKVCAMIVVGGRNSANTRRLFELCRKKVPAFHIESAGELGRGTRVLSALRKVLKRGDRGCGPHQRSGVGVVSGTSTPDVSIRELVEKIRDPRCRRQHCEGCA</sequence>